<dbReference type="InterPro" id="IPR026664">
    <property type="entry name" value="Stereocilin-rel"/>
</dbReference>
<evidence type="ECO:0000256" key="3">
    <source>
        <dbReference type="SAM" id="MobiDB-lite"/>
    </source>
</evidence>
<dbReference type="PANTHER" id="PTHR23412">
    <property type="entry name" value="STEREOCILIN RELATED"/>
    <property type="match status" value="1"/>
</dbReference>
<reference evidence="6" key="1">
    <citation type="submission" date="2025-08" db="UniProtKB">
        <authorList>
            <consortium name="RefSeq"/>
        </authorList>
    </citation>
    <scope>IDENTIFICATION</scope>
</reference>
<evidence type="ECO:0000313" key="6">
    <source>
        <dbReference type="RefSeq" id="XP_055874925.1"/>
    </source>
</evidence>
<feature type="compositionally biased region" description="Acidic residues" evidence="3">
    <location>
        <begin position="388"/>
        <end position="397"/>
    </location>
</feature>
<feature type="chain" id="PRO_5040975633" evidence="4">
    <location>
        <begin position="29"/>
        <end position="1471"/>
    </location>
</feature>
<dbReference type="GO" id="GO:0007160">
    <property type="term" value="P:cell-matrix adhesion"/>
    <property type="evidence" value="ECO:0007669"/>
    <property type="project" value="TreeGrafter"/>
</dbReference>
<accession>A0A9W2ZIU7</accession>
<feature type="compositionally biased region" description="Basic and acidic residues" evidence="3">
    <location>
        <begin position="559"/>
        <end position="576"/>
    </location>
</feature>
<gene>
    <name evidence="6" type="primary">LOC106069873</name>
</gene>
<dbReference type="OMA" id="LREYWEM"/>
<sequence length="1471" mass="165579">MRTINEISNKRTILVCCITIFSLVACRADEIPKLVESDPLKPFSNDELGEKIKDLLDKRPELPDIELEFDDLFENLNSLSLRMPPDFEFRVTQFGPKDGNPLLQNAKAMKCLSSNDQLKHFLNRVKEAFKGESSEDTSDDQDDKKPELSDNKKNDTSDEVDNTKKESQDQDNDHTMKKRDTNDEKIDWEDVLEELETEDLECLTGFVTDREEKFLCSRLARGSAGVFARILAGGFECDDHLDDSDEEHDVSHEAIDGLLDDQAANSKMLGNDDQDSAEHALDSVSLDDLLQDESSEAVDDILKEIEELADGVLDSGESLDEVLDDLVKSVVPSDDTKEKTSLDVSEELHKVVLGDRDENDRSREISIEINKDVIIVSSKEITERKDDKDDDDNDDDDNDHKKDDDDDDSHDDDDDDDKDDNRGRWRSRLSQSHQIAILQQLKAKGSSAWTDDDVKRILRVAPDVIDDDFLEELPEKLFDAHMKQFARMAMSQHSNPLLRYTLREKLDDDMDKMTAERLRQIGPALMSLRFDQIQQLDGKLLLEVDVDDILDDDDDDKDDDSKEKSDKVRNVTRKADDDDDDDDDDEKEIVRFSLGQRIKASLNAASLSRPQLRSAMRYLHDDLDFVRSVKPDDLLDALKDISDLDYDDDDARAVFSHMALSSHFPPISKMTGSNLTAMGHLIRGLGVYQMAELQREALEESLDKIKDIDFDDDQAEVVFQKVVDEDEVETLSLERFRKLGKLVKGMPTGQLMKIKSDVIDDLLDDLDDVDLNDAQKRVIAGMALQNKHTQQKFLKLQSFTEVVSVTDLDDLDDDDIFVYMNRSAKLDWSHSQASVLAHTYIQKIGEKRFKPSAIGTFGHVAIGLYPDDMDDLMKTEDDVLDLADELKDIEEDLTSGQIDELVENFEDITEMETKAFEVDELKAVRGAHLMAYLSHDKFDKLRFTAGGKTAFISQMSKMATDKMSREHMHHLATALLKMMDEDDSKEIKMKVEDRDSKRLRSLGQLTLGLSPDQIKKFSGSAIMDNLDILRTLPWSKSQAETILDKIDDVIEKWHCRPDIMARLGPILLHDDNPLSDDCDWEVKKSLLGSFKVIMKGLEKRNENIKERLEEGFSREDSDDDDDDAGEKRLVNAMVILATQTTKPISRRRRAVPGAPLTCEILMMLRGSANQVDPQTLTAMKDDDFKNCLSTLGAISDWSAESLTTLVNKAKQVLNETKQWTNEQIKRLGSLVSGLVPTEIQDLQLTGVDAMNSIGKHGRLSAEQLRAGFLRWMNLTGKQNVKQITPGEFSSLSEFVCALDVSEIEKIDETSFKRSVEVIGRTVSCSPPQHGAYVKKAFSIFGADVSLWHPAVVGDMGVLLAGFSPDQIKSINSKQLSLIQPKVIPKLPNDIINAFTVDQLKALSTNQANAVTDVQYKALTADRQKILDSKASVVFSSHVTSTSQPKDDGRNGIALTSYSIAAILSALLISLL</sequence>
<feature type="region of interest" description="Disordered" evidence="3">
    <location>
        <begin position="552"/>
        <end position="585"/>
    </location>
</feature>
<proteinExistence type="predicted"/>
<evidence type="ECO:0000256" key="1">
    <source>
        <dbReference type="ARBA" id="ARBA00022729"/>
    </source>
</evidence>
<dbReference type="OrthoDB" id="8195838at2759"/>
<organism evidence="5 6">
    <name type="scientific">Biomphalaria glabrata</name>
    <name type="common">Bloodfluke planorb</name>
    <name type="synonym">Freshwater snail</name>
    <dbReference type="NCBI Taxonomy" id="6526"/>
    <lineage>
        <taxon>Eukaryota</taxon>
        <taxon>Metazoa</taxon>
        <taxon>Spiralia</taxon>
        <taxon>Lophotrochozoa</taxon>
        <taxon>Mollusca</taxon>
        <taxon>Gastropoda</taxon>
        <taxon>Heterobranchia</taxon>
        <taxon>Euthyneura</taxon>
        <taxon>Panpulmonata</taxon>
        <taxon>Hygrophila</taxon>
        <taxon>Lymnaeoidea</taxon>
        <taxon>Planorbidae</taxon>
        <taxon>Biomphalaria</taxon>
    </lineage>
</organism>
<feature type="region of interest" description="Disordered" evidence="3">
    <location>
        <begin position="129"/>
        <end position="181"/>
    </location>
</feature>
<evidence type="ECO:0000256" key="4">
    <source>
        <dbReference type="SAM" id="SignalP"/>
    </source>
</evidence>
<name>A0A9W2ZIU7_BIOGL</name>
<protein>
    <submittedName>
        <fullName evidence="6">Uncharacterized protein LOC106069873 isoform X1</fullName>
    </submittedName>
</protein>
<dbReference type="Proteomes" id="UP001165740">
    <property type="component" value="Chromosome 2"/>
</dbReference>
<keyword evidence="5" id="KW-1185">Reference proteome</keyword>
<evidence type="ECO:0000313" key="5">
    <source>
        <dbReference type="Proteomes" id="UP001165740"/>
    </source>
</evidence>
<feature type="signal peptide" evidence="4">
    <location>
        <begin position="1"/>
        <end position="28"/>
    </location>
</feature>
<dbReference type="GeneID" id="106069873"/>
<evidence type="ECO:0000256" key="2">
    <source>
        <dbReference type="ARBA" id="ARBA00023180"/>
    </source>
</evidence>
<keyword evidence="1 4" id="KW-0732">Signal</keyword>
<dbReference type="GO" id="GO:0009986">
    <property type="term" value="C:cell surface"/>
    <property type="evidence" value="ECO:0007669"/>
    <property type="project" value="TreeGrafter"/>
</dbReference>
<feature type="compositionally biased region" description="Basic and acidic residues" evidence="3">
    <location>
        <begin position="142"/>
        <end position="181"/>
    </location>
</feature>
<feature type="region of interest" description="Disordered" evidence="3">
    <location>
        <begin position="382"/>
        <end position="426"/>
    </location>
</feature>
<keyword evidence="2" id="KW-0325">Glycoprotein</keyword>
<feature type="compositionally biased region" description="Acidic residues" evidence="3">
    <location>
        <begin position="404"/>
        <end position="418"/>
    </location>
</feature>
<dbReference type="PANTHER" id="PTHR23412:SF17">
    <property type="entry name" value="OTOANCORIN"/>
    <property type="match status" value="1"/>
</dbReference>
<dbReference type="RefSeq" id="XP_055874925.1">
    <property type="nucleotide sequence ID" value="XM_056018950.1"/>
</dbReference>
<dbReference type="PROSITE" id="PS51257">
    <property type="entry name" value="PROKAR_LIPOPROTEIN"/>
    <property type="match status" value="1"/>
</dbReference>